<dbReference type="RefSeq" id="WP_196566275.1">
    <property type="nucleotide sequence ID" value="NZ_JADRYY010000004.1"/>
</dbReference>
<dbReference type="Pfam" id="PF10127">
    <property type="entry name" value="RlaP"/>
    <property type="match status" value="1"/>
</dbReference>
<dbReference type="PANTHER" id="PTHR34817">
    <property type="entry name" value="NUCLEOTIDYLTRANSFERASE"/>
    <property type="match status" value="1"/>
</dbReference>
<accession>A0ABS0IQZ8</accession>
<keyword evidence="2" id="KW-1185">Reference proteome</keyword>
<dbReference type="Proteomes" id="UP000614721">
    <property type="component" value="Unassembled WGS sequence"/>
</dbReference>
<dbReference type="PANTHER" id="PTHR34817:SF1">
    <property type="entry name" value="NUCLEOTIDYLTRANSFERASE"/>
    <property type="match status" value="1"/>
</dbReference>
<comment type="caution">
    <text evidence="1">The sequence shown here is derived from an EMBL/GenBank/DDBJ whole genome shotgun (WGS) entry which is preliminary data.</text>
</comment>
<reference evidence="1 2" key="1">
    <citation type="submission" date="2020-11" db="EMBL/GenBank/DDBJ databases">
        <title>Enhanced detection system for hospital associated transmission using whole genome sequencing surveillance.</title>
        <authorList>
            <person name="Harrison L.H."/>
            <person name="Van Tyne D."/>
            <person name="Marsh J.W."/>
            <person name="Griffith M.P."/>
            <person name="Snyder D.J."/>
            <person name="Cooper V.S."/>
            <person name="Mustapha M."/>
        </authorList>
    </citation>
    <scope>NUCLEOTIDE SEQUENCE [LARGE SCALE GENOMIC DNA]</scope>
    <source>
        <strain evidence="1 2">PR00075</strain>
    </source>
</reference>
<evidence type="ECO:0000313" key="2">
    <source>
        <dbReference type="Proteomes" id="UP000614721"/>
    </source>
</evidence>
<organism evidence="1 2">
    <name type="scientific">Proteus alimentorum</name>
    <dbReference type="NCBI Taxonomy" id="1973495"/>
    <lineage>
        <taxon>Bacteria</taxon>
        <taxon>Pseudomonadati</taxon>
        <taxon>Pseudomonadota</taxon>
        <taxon>Gammaproteobacteria</taxon>
        <taxon>Enterobacterales</taxon>
        <taxon>Morganellaceae</taxon>
        <taxon>Proteus</taxon>
    </lineage>
</organism>
<protein>
    <submittedName>
        <fullName evidence="1">Nucleotidyltransferase domain-containing protein</fullName>
    </submittedName>
</protein>
<sequence>MKLTIEDIKPYLLFESIAGSRSHNLATETSDTDIKGVFYLPKDLFYGLEYTPQVSNETNDIVYYELGRFIELLCASNPNILELLNSPEHVVIYRHPLMSLIKPEWFLSKTCVQTFVHYAQGQIKKAQGLNKKIVNPVEKKLKTILDFCYVIEDGKTISINAWLENRDWKQEHIGLTKLTHAQDIYAIYYDDKMPYQGIIKKENANDVLLSSISKTAKLEGYLSFNKEGYSAYCKQYHEYWQWVEQRNDVRYQQNIDHGRSYDSKNMMHTFRLLYIALGIAQEGKVKVWCDNRDELLAIKAGQFSYDELLERSEILIKTIKSAFQLSLLPDEIEPSIAEVALINIRKELYKE</sequence>
<dbReference type="InterPro" id="IPR018775">
    <property type="entry name" value="RlaP"/>
</dbReference>
<name>A0ABS0IQZ8_9GAMM</name>
<proteinExistence type="predicted"/>
<gene>
    <name evidence="1" type="ORF">I4902_02400</name>
</gene>
<evidence type="ECO:0000313" key="1">
    <source>
        <dbReference type="EMBL" id="MBG2878116.1"/>
    </source>
</evidence>
<dbReference type="EMBL" id="JADSJP010000003">
    <property type="protein sequence ID" value="MBG2878116.1"/>
    <property type="molecule type" value="Genomic_DNA"/>
</dbReference>